<dbReference type="EMBL" id="JACHGT010000014">
    <property type="protein sequence ID" value="MBB6038025.1"/>
    <property type="molecule type" value="Genomic_DNA"/>
</dbReference>
<evidence type="ECO:0000313" key="1">
    <source>
        <dbReference type="EMBL" id="MBB6038025.1"/>
    </source>
</evidence>
<dbReference type="AlphaFoldDB" id="A0A841FPI4"/>
<sequence length="73" mass="7570">MDLQEVSLEFGPTLVLSDEVQEVIVASHARTIAASTDSIALEIMSNLSRAAGMFVVAGAAVLAPAGAKFAPRR</sequence>
<keyword evidence="2" id="KW-1185">Reference proteome</keyword>
<reference evidence="1 2" key="1">
    <citation type="submission" date="2020-08" db="EMBL/GenBank/DDBJ databases">
        <title>Genomic Encyclopedia of Type Strains, Phase IV (KMG-IV): sequencing the most valuable type-strain genomes for metagenomic binning, comparative biology and taxonomic classification.</title>
        <authorList>
            <person name="Goeker M."/>
        </authorList>
    </citation>
    <scope>NUCLEOTIDE SEQUENCE [LARGE SCALE GENOMIC DNA]</scope>
    <source>
        <strain evidence="1 2">YIM 65646</strain>
    </source>
</reference>
<organism evidence="1 2">
    <name type="scientific">Phytomonospora endophytica</name>
    <dbReference type="NCBI Taxonomy" id="714109"/>
    <lineage>
        <taxon>Bacteria</taxon>
        <taxon>Bacillati</taxon>
        <taxon>Actinomycetota</taxon>
        <taxon>Actinomycetes</taxon>
        <taxon>Micromonosporales</taxon>
        <taxon>Micromonosporaceae</taxon>
        <taxon>Phytomonospora</taxon>
    </lineage>
</organism>
<gene>
    <name evidence="1" type="ORF">HNR73_005905</name>
</gene>
<comment type="caution">
    <text evidence="1">The sequence shown here is derived from an EMBL/GenBank/DDBJ whole genome shotgun (WGS) entry which is preliminary data.</text>
</comment>
<protein>
    <submittedName>
        <fullName evidence="1">TolB-like protein</fullName>
    </submittedName>
</protein>
<proteinExistence type="predicted"/>
<evidence type="ECO:0000313" key="2">
    <source>
        <dbReference type="Proteomes" id="UP000548476"/>
    </source>
</evidence>
<dbReference type="Proteomes" id="UP000548476">
    <property type="component" value="Unassembled WGS sequence"/>
</dbReference>
<dbReference type="RefSeq" id="WP_184790821.1">
    <property type="nucleotide sequence ID" value="NZ_BONT01000066.1"/>
</dbReference>
<accession>A0A841FPI4</accession>
<name>A0A841FPI4_9ACTN</name>